<comment type="subcellular location">
    <subcellularLocation>
        <location evidence="1">Cell membrane</location>
        <topology evidence="1">Multi-pass membrane protein</topology>
    </subcellularLocation>
</comment>
<feature type="transmembrane region" description="Helical" evidence="11">
    <location>
        <begin position="213"/>
        <end position="232"/>
    </location>
</feature>
<keyword evidence="6 11" id="KW-0812">Transmembrane</keyword>
<feature type="transmembrane region" description="Helical" evidence="11">
    <location>
        <begin position="99"/>
        <end position="120"/>
    </location>
</feature>
<reference evidence="12 13" key="1">
    <citation type="submission" date="2017-03" db="EMBL/GenBank/DDBJ databases">
        <title>Isolation of Levoglucosan Utilizing Bacteria.</title>
        <authorList>
            <person name="Arya A.S."/>
        </authorList>
    </citation>
    <scope>NUCLEOTIDE SEQUENCE [LARGE SCALE GENOMIC DNA]</scope>
    <source>
        <strain evidence="12 13">MEC069</strain>
    </source>
</reference>
<evidence type="ECO:0000256" key="10">
    <source>
        <dbReference type="ARBA" id="ARBA00035686"/>
    </source>
</evidence>
<keyword evidence="8 11" id="KW-0472">Membrane</keyword>
<dbReference type="InterPro" id="IPR001851">
    <property type="entry name" value="ABC_transp_permease"/>
</dbReference>
<dbReference type="CDD" id="cd06579">
    <property type="entry name" value="TM_PBP1_transp_AraH_like"/>
    <property type="match status" value="1"/>
</dbReference>
<name>A0A4Y8Q8L0_9BACL</name>
<feature type="transmembrane region" description="Helical" evidence="11">
    <location>
        <begin position="21"/>
        <end position="39"/>
    </location>
</feature>
<proteinExistence type="predicted"/>
<keyword evidence="13" id="KW-1185">Reference proteome</keyword>
<feature type="transmembrane region" description="Helical" evidence="11">
    <location>
        <begin position="51"/>
        <end position="68"/>
    </location>
</feature>
<feature type="transmembrane region" description="Helical" evidence="11">
    <location>
        <begin position="75"/>
        <end position="93"/>
    </location>
</feature>
<organism evidence="12 13">
    <name type="scientific">Paenibacillus athensensis</name>
    <dbReference type="NCBI Taxonomy" id="1967502"/>
    <lineage>
        <taxon>Bacteria</taxon>
        <taxon>Bacillati</taxon>
        <taxon>Bacillota</taxon>
        <taxon>Bacilli</taxon>
        <taxon>Bacillales</taxon>
        <taxon>Paenibacillaceae</taxon>
        <taxon>Paenibacillus</taxon>
    </lineage>
</organism>
<evidence type="ECO:0000313" key="13">
    <source>
        <dbReference type="Proteomes" id="UP000298246"/>
    </source>
</evidence>
<evidence type="ECO:0000256" key="11">
    <source>
        <dbReference type="SAM" id="Phobius"/>
    </source>
</evidence>
<comment type="function">
    <text evidence="9">Part of the binding-protein-dependent transport system for D-xylose. Probably responsible for the translocation of the substrate across the membrane.</text>
</comment>
<evidence type="ECO:0000256" key="6">
    <source>
        <dbReference type="ARBA" id="ARBA00022692"/>
    </source>
</evidence>
<evidence type="ECO:0000256" key="3">
    <source>
        <dbReference type="ARBA" id="ARBA00022475"/>
    </source>
</evidence>
<evidence type="ECO:0000256" key="8">
    <source>
        <dbReference type="ARBA" id="ARBA00023136"/>
    </source>
</evidence>
<dbReference type="AlphaFoldDB" id="A0A4Y8Q8L0"/>
<feature type="transmembrane region" description="Helical" evidence="11">
    <location>
        <begin position="127"/>
        <end position="145"/>
    </location>
</feature>
<keyword evidence="5" id="KW-0762">Sugar transport</keyword>
<feature type="transmembrane region" description="Helical" evidence="11">
    <location>
        <begin position="238"/>
        <end position="255"/>
    </location>
</feature>
<accession>A0A4Y8Q8L0</accession>
<feature type="transmembrane region" description="Helical" evidence="11">
    <location>
        <begin position="369"/>
        <end position="386"/>
    </location>
</feature>
<evidence type="ECO:0000256" key="1">
    <source>
        <dbReference type="ARBA" id="ARBA00004651"/>
    </source>
</evidence>
<evidence type="ECO:0000313" key="12">
    <source>
        <dbReference type="EMBL" id="TFE90225.1"/>
    </source>
</evidence>
<dbReference type="EMBL" id="MYFO01000005">
    <property type="protein sequence ID" value="TFE90225.1"/>
    <property type="molecule type" value="Genomic_DNA"/>
</dbReference>
<evidence type="ECO:0000256" key="2">
    <source>
        <dbReference type="ARBA" id="ARBA00022448"/>
    </source>
</evidence>
<comment type="caution">
    <text evidence="12">The sequence shown here is derived from an EMBL/GenBank/DDBJ whole genome shotgun (WGS) entry which is preliminary data.</text>
</comment>
<dbReference type="GO" id="GO:0022857">
    <property type="term" value="F:transmembrane transporter activity"/>
    <property type="evidence" value="ECO:0007669"/>
    <property type="project" value="InterPro"/>
</dbReference>
<keyword evidence="3" id="KW-1003">Cell membrane</keyword>
<feature type="transmembrane region" description="Helical" evidence="11">
    <location>
        <begin position="285"/>
        <end position="306"/>
    </location>
</feature>
<sequence>MPFFSEAKSLVKHNIRDYGMYIALFVIMLVFSILTDGLFMSSRNISNLIDATGYIAVLAVGMTLVIVIRHIDLSVGFAAGFLGAIAAILLSQAGVPYYITIPIILVLGIVVGLFNGLLVARFGIPSFVASLAGMLIFRGALLRVTEKTGTIIVKDEHFNAIGNGFIPAIAKVGGLNLLSLILGALMIIAYIYSELSKRRNKLKYNFEVVSNSIFAVKLIFVSAIIAYITWILAGYNGFSWTVIIVMIVVAVYHFLTTSTVLGRHIYAVGSNPEAANLSGISVKKITYIVFGSMGLLSALSGILFTARLQSATTTAGTLFELDAIAAAYVGGVSAAGGVGKVTGSIIGAIVMASLSSGMNLLGVGISYQYMIRGAVLAIAVIFDVVTRKQRA</sequence>
<dbReference type="PANTHER" id="PTHR32196">
    <property type="entry name" value="ABC TRANSPORTER PERMEASE PROTEIN YPHD-RELATED-RELATED"/>
    <property type="match status" value="1"/>
</dbReference>
<dbReference type="Pfam" id="PF02653">
    <property type="entry name" value="BPD_transp_2"/>
    <property type="match status" value="1"/>
</dbReference>
<dbReference type="Proteomes" id="UP000298246">
    <property type="component" value="Unassembled WGS sequence"/>
</dbReference>
<dbReference type="OrthoDB" id="9813906at2"/>
<protein>
    <recommendedName>
        <fullName evidence="10">Xylose transport system permease protein XylH</fullName>
    </recommendedName>
</protein>
<gene>
    <name evidence="12" type="ORF">B5M42_06040</name>
</gene>
<dbReference type="GO" id="GO:0005886">
    <property type="term" value="C:plasma membrane"/>
    <property type="evidence" value="ECO:0007669"/>
    <property type="project" value="UniProtKB-SubCell"/>
</dbReference>
<dbReference type="RefSeq" id="WP_134750762.1">
    <property type="nucleotide sequence ID" value="NZ_MYFO02000001.1"/>
</dbReference>
<evidence type="ECO:0000256" key="9">
    <source>
        <dbReference type="ARBA" id="ARBA00035611"/>
    </source>
</evidence>
<keyword evidence="2" id="KW-0813">Transport</keyword>
<dbReference type="PANTHER" id="PTHR32196:SF32">
    <property type="entry name" value="XYLOSE TRANSPORT SYSTEM PERMEASE PROTEIN XYLH"/>
    <property type="match status" value="1"/>
</dbReference>
<evidence type="ECO:0000256" key="5">
    <source>
        <dbReference type="ARBA" id="ARBA00022597"/>
    </source>
</evidence>
<evidence type="ECO:0000256" key="4">
    <source>
        <dbReference type="ARBA" id="ARBA00022519"/>
    </source>
</evidence>
<evidence type="ECO:0000256" key="7">
    <source>
        <dbReference type="ARBA" id="ARBA00022989"/>
    </source>
</evidence>
<feature type="transmembrane region" description="Helical" evidence="11">
    <location>
        <begin position="165"/>
        <end position="192"/>
    </location>
</feature>
<keyword evidence="4" id="KW-0997">Cell inner membrane</keyword>
<keyword evidence="7 11" id="KW-1133">Transmembrane helix</keyword>